<accession>A0A6J6NSD7</accession>
<evidence type="ECO:0000313" key="1">
    <source>
        <dbReference type="EMBL" id="CAB4687668.1"/>
    </source>
</evidence>
<gene>
    <name evidence="1" type="ORF">UFOPK2582_00208</name>
</gene>
<reference evidence="1" key="1">
    <citation type="submission" date="2020-05" db="EMBL/GenBank/DDBJ databases">
        <authorList>
            <person name="Chiriac C."/>
            <person name="Salcher M."/>
            <person name="Ghai R."/>
            <person name="Kavagutti S V."/>
        </authorList>
    </citation>
    <scope>NUCLEOTIDE SEQUENCE</scope>
</reference>
<sequence length="84" mass="9127">MCIEQILNLFGGDVLTLTNDDVFDAAREHHVTVWAKMSNVSRAEIAILVKCLLGEFGVGIALGNHWTLDSDLAIDSCRSQAAIL</sequence>
<name>A0A6J6NSD7_9ZZZZ</name>
<dbReference type="AlphaFoldDB" id="A0A6J6NSD7"/>
<proteinExistence type="predicted"/>
<organism evidence="1">
    <name type="scientific">freshwater metagenome</name>
    <dbReference type="NCBI Taxonomy" id="449393"/>
    <lineage>
        <taxon>unclassified sequences</taxon>
        <taxon>metagenomes</taxon>
        <taxon>ecological metagenomes</taxon>
    </lineage>
</organism>
<protein>
    <submittedName>
        <fullName evidence="1">Unannotated protein</fullName>
    </submittedName>
</protein>
<dbReference type="EMBL" id="CAEZXS010000012">
    <property type="protein sequence ID" value="CAB4687668.1"/>
    <property type="molecule type" value="Genomic_DNA"/>
</dbReference>